<dbReference type="AlphaFoldDB" id="A0A2T7CCJ5"/>
<feature type="region of interest" description="Disordered" evidence="1">
    <location>
        <begin position="1"/>
        <end position="34"/>
    </location>
</feature>
<accession>A0A2T7CCJ5</accession>
<feature type="compositionally biased region" description="Gly residues" evidence="1">
    <location>
        <begin position="72"/>
        <end position="81"/>
    </location>
</feature>
<evidence type="ECO:0000256" key="1">
    <source>
        <dbReference type="SAM" id="MobiDB-lite"/>
    </source>
</evidence>
<dbReference type="EMBL" id="CM009757">
    <property type="protein sequence ID" value="PUZ41045.1"/>
    <property type="molecule type" value="Genomic_DNA"/>
</dbReference>
<feature type="region of interest" description="Disordered" evidence="1">
    <location>
        <begin position="57"/>
        <end position="121"/>
    </location>
</feature>
<dbReference type="Gramene" id="PUZ41045">
    <property type="protein sequence ID" value="PUZ41045"/>
    <property type="gene ID" value="GQ55_9G471800"/>
</dbReference>
<organism evidence="2 3">
    <name type="scientific">Panicum hallii var. hallii</name>
    <dbReference type="NCBI Taxonomy" id="1504633"/>
    <lineage>
        <taxon>Eukaryota</taxon>
        <taxon>Viridiplantae</taxon>
        <taxon>Streptophyta</taxon>
        <taxon>Embryophyta</taxon>
        <taxon>Tracheophyta</taxon>
        <taxon>Spermatophyta</taxon>
        <taxon>Magnoliopsida</taxon>
        <taxon>Liliopsida</taxon>
        <taxon>Poales</taxon>
        <taxon>Poaceae</taxon>
        <taxon>PACMAD clade</taxon>
        <taxon>Panicoideae</taxon>
        <taxon>Panicodae</taxon>
        <taxon>Paniceae</taxon>
        <taxon>Panicinae</taxon>
        <taxon>Panicum</taxon>
        <taxon>Panicum sect. Panicum</taxon>
    </lineage>
</organism>
<evidence type="ECO:0000313" key="2">
    <source>
        <dbReference type="EMBL" id="PUZ41045.1"/>
    </source>
</evidence>
<sequence length="121" mass="11522">MAGQLPGDAPVGVGMGARGPQRVGRESAGALGWRRGCCSSGDSGMLEVGGGGVLELGGGGAGAAAREAGGARARGGGGGGARAAAALVPQLGRQGCLSSGQRRRGGGSGPRARERNSRGKQ</sequence>
<evidence type="ECO:0000313" key="3">
    <source>
        <dbReference type="Proteomes" id="UP000244336"/>
    </source>
</evidence>
<proteinExistence type="predicted"/>
<feature type="compositionally biased region" description="Low complexity" evidence="1">
    <location>
        <begin position="82"/>
        <end position="100"/>
    </location>
</feature>
<gene>
    <name evidence="2" type="ORF">GQ55_9G471800</name>
</gene>
<name>A0A2T7CCJ5_9POAL</name>
<feature type="compositionally biased region" description="Basic and acidic residues" evidence="1">
    <location>
        <begin position="111"/>
        <end position="121"/>
    </location>
</feature>
<keyword evidence="3" id="KW-1185">Reference proteome</keyword>
<dbReference type="Proteomes" id="UP000244336">
    <property type="component" value="Chromosome 9"/>
</dbReference>
<protein>
    <submittedName>
        <fullName evidence="2">Uncharacterized protein</fullName>
    </submittedName>
</protein>
<reference evidence="2 3" key="1">
    <citation type="submission" date="2018-04" db="EMBL/GenBank/DDBJ databases">
        <title>WGS assembly of Panicum hallii var. hallii HAL2.</title>
        <authorList>
            <person name="Lovell J."/>
            <person name="Jenkins J."/>
            <person name="Lowry D."/>
            <person name="Mamidi S."/>
            <person name="Sreedasyam A."/>
            <person name="Weng X."/>
            <person name="Barry K."/>
            <person name="Bonette J."/>
            <person name="Campitelli B."/>
            <person name="Daum C."/>
            <person name="Gordon S."/>
            <person name="Gould B."/>
            <person name="Lipzen A."/>
            <person name="MacQueen A."/>
            <person name="Palacio-Mejia J."/>
            <person name="Plott C."/>
            <person name="Shakirov E."/>
            <person name="Shu S."/>
            <person name="Yoshinaga Y."/>
            <person name="Zane M."/>
            <person name="Rokhsar D."/>
            <person name="Grimwood J."/>
            <person name="Schmutz J."/>
            <person name="Juenger T."/>
        </authorList>
    </citation>
    <scope>NUCLEOTIDE SEQUENCE [LARGE SCALE GENOMIC DNA]</scope>
    <source>
        <strain evidence="3">cv. HAL2</strain>
    </source>
</reference>